<dbReference type="EMBL" id="JABCKV010000007">
    <property type="protein sequence ID" value="KAG5647713.1"/>
    <property type="molecule type" value="Genomic_DNA"/>
</dbReference>
<organism evidence="2 3">
    <name type="scientific">Asterophora parasitica</name>
    <dbReference type="NCBI Taxonomy" id="117018"/>
    <lineage>
        <taxon>Eukaryota</taxon>
        <taxon>Fungi</taxon>
        <taxon>Dikarya</taxon>
        <taxon>Basidiomycota</taxon>
        <taxon>Agaricomycotina</taxon>
        <taxon>Agaricomycetes</taxon>
        <taxon>Agaricomycetidae</taxon>
        <taxon>Agaricales</taxon>
        <taxon>Tricholomatineae</taxon>
        <taxon>Lyophyllaceae</taxon>
        <taxon>Asterophora</taxon>
    </lineage>
</organism>
<comment type="caution">
    <text evidence="2">The sequence shown here is derived from an EMBL/GenBank/DDBJ whole genome shotgun (WGS) entry which is preliminary data.</text>
</comment>
<reference evidence="2" key="2">
    <citation type="submission" date="2021-10" db="EMBL/GenBank/DDBJ databases">
        <title>Phylogenomics reveals ancestral predisposition of the termite-cultivated fungus Termitomyces towards a domesticated lifestyle.</title>
        <authorList>
            <person name="Auxier B."/>
            <person name="Grum-Grzhimaylo A."/>
            <person name="Cardenas M.E."/>
            <person name="Lodge J.D."/>
            <person name="Laessoe T."/>
            <person name="Pedersen O."/>
            <person name="Smith M.E."/>
            <person name="Kuyper T.W."/>
            <person name="Franco-Molano E.A."/>
            <person name="Baroni T.J."/>
            <person name="Aanen D.K."/>
        </authorList>
    </citation>
    <scope>NUCLEOTIDE SEQUENCE</scope>
    <source>
        <strain evidence="2">AP01</strain>
        <tissue evidence="2">Mycelium</tissue>
    </source>
</reference>
<reference evidence="2" key="1">
    <citation type="submission" date="2020-07" db="EMBL/GenBank/DDBJ databases">
        <authorList>
            <person name="Nieuwenhuis M."/>
            <person name="Van De Peppel L.J.J."/>
        </authorList>
    </citation>
    <scope>NUCLEOTIDE SEQUENCE</scope>
    <source>
        <strain evidence="2">AP01</strain>
        <tissue evidence="2">Mycelium</tissue>
    </source>
</reference>
<evidence type="ECO:0000256" key="1">
    <source>
        <dbReference type="SAM" id="MobiDB-lite"/>
    </source>
</evidence>
<keyword evidence="3" id="KW-1185">Reference proteome</keyword>
<dbReference type="Proteomes" id="UP000775547">
    <property type="component" value="Unassembled WGS sequence"/>
</dbReference>
<sequence length="169" mass="18617">MEMVWPSASRAWELLNGVKMGSDNVPPQIHLPDRHKRPADAAFGQEKSSDYLQREAFRGPAPDQTPDRGGGENGVQEIGTRIMAHMLGLHIPGIEPSTSYYPGYEWWPRSSEMTPPASHTLTPASPDYGPRSGLASNANLLMTSSGEWNSTPVPVPETAYTYDFDRYGL</sequence>
<dbReference type="AlphaFoldDB" id="A0A9P7KEM8"/>
<gene>
    <name evidence="2" type="ORF">DXG03_008436</name>
</gene>
<protein>
    <submittedName>
        <fullName evidence="2">Uncharacterized protein</fullName>
    </submittedName>
</protein>
<name>A0A9P7KEM8_9AGAR</name>
<feature type="region of interest" description="Disordered" evidence="1">
    <location>
        <begin position="113"/>
        <end position="132"/>
    </location>
</feature>
<proteinExistence type="predicted"/>
<accession>A0A9P7KEM8</accession>
<feature type="region of interest" description="Disordered" evidence="1">
    <location>
        <begin position="23"/>
        <end position="47"/>
    </location>
</feature>
<evidence type="ECO:0000313" key="2">
    <source>
        <dbReference type="EMBL" id="KAG5647713.1"/>
    </source>
</evidence>
<dbReference type="OrthoDB" id="2123952at2759"/>
<feature type="compositionally biased region" description="Polar residues" evidence="1">
    <location>
        <begin position="113"/>
        <end position="123"/>
    </location>
</feature>
<evidence type="ECO:0000313" key="3">
    <source>
        <dbReference type="Proteomes" id="UP000775547"/>
    </source>
</evidence>